<feature type="compositionally biased region" description="Basic and acidic residues" evidence="1">
    <location>
        <begin position="168"/>
        <end position="179"/>
    </location>
</feature>
<gene>
    <name evidence="2" type="ORF">ElyMa_005407200</name>
</gene>
<accession>A0AAV4EHZ0</accession>
<evidence type="ECO:0000313" key="3">
    <source>
        <dbReference type="Proteomes" id="UP000762676"/>
    </source>
</evidence>
<dbReference type="EMBL" id="BMAT01010770">
    <property type="protein sequence ID" value="GFR60419.1"/>
    <property type="molecule type" value="Genomic_DNA"/>
</dbReference>
<protein>
    <submittedName>
        <fullName evidence="2">Uncharacterized protein</fullName>
    </submittedName>
</protein>
<reference evidence="2 3" key="1">
    <citation type="journal article" date="2021" name="Elife">
        <title>Chloroplast acquisition without the gene transfer in kleptoplastic sea slugs, Plakobranchus ocellatus.</title>
        <authorList>
            <person name="Maeda T."/>
            <person name="Takahashi S."/>
            <person name="Yoshida T."/>
            <person name="Shimamura S."/>
            <person name="Takaki Y."/>
            <person name="Nagai Y."/>
            <person name="Toyoda A."/>
            <person name="Suzuki Y."/>
            <person name="Arimoto A."/>
            <person name="Ishii H."/>
            <person name="Satoh N."/>
            <person name="Nishiyama T."/>
            <person name="Hasebe M."/>
            <person name="Maruyama T."/>
            <person name="Minagawa J."/>
            <person name="Obokata J."/>
            <person name="Shigenobu S."/>
        </authorList>
    </citation>
    <scope>NUCLEOTIDE SEQUENCE [LARGE SCALE GENOMIC DNA]</scope>
</reference>
<feature type="region of interest" description="Disordered" evidence="1">
    <location>
        <begin position="168"/>
        <end position="232"/>
    </location>
</feature>
<dbReference type="Proteomes" id="UP000762676">
    <property type="component" value="Unassembled WGS sequence"/>
</dbReference>
<name>A0AAV4EHZ0_9GAST</name>
<keyword evidence="3" id="KW-1185">Reference proteome</keyword>
<dbReference type="AlphaFoldDB" id="A0AAV4EHZ0"/>
<evidence type="ECO:0000313" key="2">
    <source>
        <dbReference type="EMBL" id="GFR60419.1"/>
    </source>
</evidence>
<proteinExistence type="predicted"/>
<feature type="compositionally biased region" description="Polar residues" evidence="1">
    <location>
        <begin position="207"/>
        <end position="232"/>
    </location>
</feature>
<organism evidence="2 3">
    <name type="scientific">Elysia marginata</name>
    <dbReference type="NCBI Taxonomy" id="1093978"/>
    <lineage>
        <taxon>Eukaryota</taxon>
        <taxon>Metazoa</taxon>
        <taxon>Spiralia</taxon>
        <taxon>Lophotrochozoa</taxon>
        <taxon>Mollusca</taxon>
        <taxon>Gastropoda</taxon>
        <taxon>Heterobranchia</taxon>
        <taxon>Euthyneura</taxon>
        <taxon>Panpulmonata</taxon>
        <taxon>Sacoglossa</taxon>
        <taxon>Placobranchoidea</taxon>
        <taxon>Plakobranchidae</taxon>
        <taxon>Elysia</taxon>
    </lineage>
</organism>
<comment type="caution">
    <text evidence="2">The sequence shown here is derived from an EMBL/GenBank/DDBJ whole genome shotgun (WGS) entry which is preliminary data.</text>
</comment>
<sequence>MRNGKIQRIIENLVHFPPGASNYLSCDKSRNLAHEADPDILPEMMLRIAAHDTFTGTLVKVKKWDGDLATTDLRQPLQRSYQLRGSNMQGLPSILGSVSNCYMIRDERDPRASSVDSTPLDMINNKSSMYLSAESLALIESDTLLDGRGFKVMKIKGHSFSKSEVKAKKEEEPVAERSSNKAITAAKAKTKTKVGAGYGSKKLKPSRASSSRSNQNKQKLFMTTQKPSRLEP</sequence>
<evidence type="ECO:0000256" key="1">
    <source>
        <dbReference type="SAM" id="MobiDB-lite"/>
    </source>
</evidence>